<dbReference type="STRING" id="519441.Smon_0472"/>
<dbReference type="OrthoDB" id="95781at2"/>
<evidence type="ECO:0000313" key="1">
    <source>
        <dbReference type="EMBL" id="ACZ00952.1"/>
    </source>
</evidence>
<gene>
    <name evidence="1" type="ordered locus">Smon_0472</name>
</gene>
<keyword evidence="2" id="KW-1185">Reference proteome</keyword>
<name>D1AXC6_STRM9</name>
<dbReference type="KEGG" id="smf:Smon_0472"/>
<protein>
    <recommendedName>
        <fullName evidence="3">Na+-translocating membrane potential-generating system MpsC domain-containing protein</fullName>
    </recommendedName>
</protein>
<evidence type="ECO:0008006" key="3">
    <source>
        <dbReference type="Google" id="ProtNLM"/>
    </source>
</evidence>
<dbReference type="HOGENOM" id="CLU_165264_0_0_0"/>
<reference evidence="1 2" key="1">
    <citation type="journal article" date="2009" name="Stand. Genomic Sci.">
        <title>Complete genome sequence of Streptobacillus moniliformis type strain (9901T).</title>
        <authorList>
            <person name="Nolan M."/>
            <person name="Gronow S."/>
            <person name="Lapidus A."/>
            <person name="Ivanova N."/>
            <person name="Copeland A."/>
            <person name="Lucas S."/>
            <person name="Del Rio T.G."/>
            <person name="Chen F."/>
            <person name="Tice H."/>
            <person name="Pitluck S."/>
            <person name="Cheng J.F."/>
            <person name="Sims D."/>
            <person name="Meincke L."/>
            <person name="Bruce D."/>
            <person name="Goodwin L."/>
            <person name="Brettin T."/>
            <person name="Han C."/>
            <person name="Detter J.C."/>
            <person name="Ovchinikova G."/>
            <person name="Pati A."/>
            <person name="Mavromatis K."/>
            <person name="Mikhailova N."/>
            <person name="Chen A."/>
            <person name="Palaniappan K."/>
            <person name="Land M."/>
            <person name="Hauser L."/>
            <person name="Chang Y.J."/>
            <person name="Jeffries C.D."/>
            <person name="Rohde M."/>
            <person name="Sproer C."/>
            <person name="Goker M."/>
            <person name="Bristow J."/>
            <person name="Eisen J.A."/>
            <person name="Markowitz V."/>
            <person name="Hugenholtz P."/>
            <person name="Kyrpides N.C."/>
            <person name="Klenk H.P."/>
            <person name="Chain P."/>
        </authorList>
    </citation>
    <scope>NUCLEOTIDE SEQUENCE [LARGE SCALE GENOMIC DNA]</scope>
    <source>
        <strain evidence="2">ATCC 14647 / DSM 12112 / NCTC 10651 / 9901</strain>
    </source>
</reference>
<dbReference type="RefSeq" id="WP_012858509.1">
    <property type="nucleotide sequence ID" value="NC_013515.1"/>
</dbReference>
<dbReference type="Proteomes" id="UP000002072">
    <property type="component" value="Chromosome"/>
</dbReference>
<dbReference type="GeneID" id="29674118"/>
<dbReference type="EMBL" id="CP001779">
    <property type="protein sequence ID" value="ACZ00952.1"/>
    <property type="molecule type" value="Genomic_DNA"/>
</dbReference>
<organism evidence="1 2">
    <name type="scientific">Streptobacillus moniliformis (strain ATCC 14647 / DSM 12112 / NCTC 10651 / 9901)</name>
    <dbReference type="NCBI Taxonomy" id="519441"/>
    <lineage>
        <taxon>Bacteria</taxon>
        <taxon>Fusobacteriati</taxon>
        <taxon>Fusobacteriota</taxon>
        <taxon>Fusobacteriia</taxon>
        <taxon>Fusobacteriales</taxon>
        <taxon>Leptotrichiaceae</taxon>
        <taxon>Streptobacillus</taxon>
    </lineage>
</organism>
<dbReference type="eggNOG" id="ENOG502ZN3T">
    <property type="taxonomic scope" value="Bacteria"/>
</dbReference>
<accession>D1AXC6</accession>
<dbReference type="AlphaFoldDB" id="D1AXC6"/>
<proteinExistence type="predicted"/>
<evidence type="ECO:0000313" key="2">
    <source>
        <dbReference type="Proteomes" id="UP000002072"/>
    </source>
</evidence>
<sequence length="117" mass="13985">MLEQEKIIVKMMDELVKYFLSKNGKKIKVEIEDKDNIFQITSSCNIDVSDDDLEFINSKLASHKNMEYDFYWELMGEAFEEDELKLLFLLADNVRIYYENNELLFIIEIKKNKLSKL</sequence>